<evidence type="ECO:0000313" key="1">
    <source>
        <dbReference type="EMBL" id="KAJ8667709.1"/>
    </source>
</evidence>
<dbReference type="Proteomes" id="UP001239111">
    <property type="component" value="Chromosome 4"/>
</dbReference>
<comment type="caution">
    <text evidence="1">The sequence shown here is derived from an EMBL/GenBank/DDBJ whole genome shotgun (WGS) entry which is preliminary data.</text>
</comment>
<sequence length="375" mass="41050">AHLRDAGLPNKGVEATYRFVVNSTAVSAAGAQLSPADRSTRFDMSALLKCGVRGTSSLVCRMSDSRAVSFASANVDPQCPGKPLPDTLTEHAEYQIAEEAFEIEFENTGIGKILVNRTVSPPDLNIIRALANQFNVGANLGRRRETDFHLMERSVIGKCDTHYHIVKNTSVDSTLHLRKGPEFANCSTGCGKVTKPTTWEGDYRLSGLESLGLRHGQTMWLEKWRNVDRCSLRADYFFGSREAFLGARNDFEARIVSSESSLFVSDSNFASYTRNELLVRRARGDDLSVYESYSLSLVSIDAAETPRPLSIIDPATASVYAFQYIDDDEESPEEPVEPPKKITKSKTSQPVIATTTATTTTTRTTSAAVGPTPCA</sequence>
<proteinExistence type="predicted"/>
<gene>
    <name evidence="1" type="ORF">QAD02_009372</name>
</gene>
<protein>
    <submittedName>
        <fullName evidence="1">Uncharacterized protein</fullName>
    </submittedName>
</protein>
<evidence type="ECO:0000313" key="2">
    <source>
        <dbReference type="Proteomes" id="UP001239111"/>
    </source>
</evidence>
<keyword evidence="2" id="KW-1185">Reference proteome</keyword>
<reference evidence="1" key="1">
    <citation type="submission" date="2023-04" db="EMBL/GenBank/DDBJ databases">
        <title>A chromosome-level genome assembly of the parasitoid wasp Eretmocerus hayati.</title>
        <authorList>
            <person name="Zhong Y."/>
            <person name="Liu S."/>
            <person name="Liu Y."/>
        </authorList>
    </citation>
    <scope>NUCLEOTIDE SEQUENCE</scope>
    <source>
        <strain evidence="1">ZJU_SS_LIU_2023</strain>
    </source>
</reference>
<organism evidence="1 2">
    <name type="scientific">Eretmocerus hayati</name>
    <dbReference type="NCBI Taxonomy" id="131215"/>
    <lineage>
        <taxon>Eukaryota</taxon>
        <taxon>Metazoa</taxon>
        <taxon>Ecdysozoa</taxon>
        <taxon>Arthropoda</taxon>
        <taxon>Hexapoda</taxon>
        <taxon>Insecta</taxon>
        <taxon>Pterygota</taxon>
        <taxon>Neoptera</taxon>
        <taxon>Endopterygota</taxon>
        <taxon>Hymenoptera</taxon>
        <taxon>Apocrita</taxon>
        <taxon>Proctotrupomorpha</taxon>
        <taxon>Chalcidoidea</taxon>
        <taxon>Aphelinidae</taxon>
        <taxon>Aphelininae</taxon>
        <taxon>Eretmocerus</taxon>
    </lineage>
</organism>
<accession>A0ACC2N9J3</accession>
<name>A0ACC2N9J3_9HYME</name>
<feature type="non-terminal residue" evidence="1">
    <location>
        <position position="1"/>
    </location>
</feature>
<dbReference type="EMBL" id="CM056744">
    <property type="protein sequence ID" value="KAJ8667709.1"/>
    <property type="molecule type" value="Genomic_DNA"/>
</dbReference>